<feature type="signal peptide" evidence="8">
    <location>
        <begin position="1"/>
        <end position="24"/>
    </location>
</feature>
<dbReference type="InterPro" id="IPR051275">
    <property type="entry name" value="Cell_adhesion_signaling"/>
</dbReference>
<sequence>MERIGSTWALSALAVSALFLGITARKPTMIPAKAEFLIQEGDDLIISCRGDGDIQFSFMDTPYHDLHWYYNIKFDENAGLHTFTRPNAVSEDTGWYACAYEGIEIKNDAQTIEHPDENITWIYVYVNSSSPFAQDALYDHSLIQFIGQKTGGSLVIPCRLNSPKKQSVSLRHYSRLNMRLSTQSFQYEPKIGFIKHNVSDSMSGTYLCHTSHRHHYSEASWHFPTMLTYEVLIGDLVEPMPPLIDKDEFRGLEWGQNHTFNCHSEDDVDELLRVEWKVPYTVPRERLRQIHNDEMQAAQLTLFNAQESDRGDYTCTKIKRYVKSSVTIHVEFHDPDVTYINVTASSGNGSFVTVAEKTTAIWNLSIDTYPKAYTVKWIGKDKLPIANSGKYLHTQSGTDNTFKIFHATIADIGVYTLRISTLNDTKDHNLELTVLAQPVVRIVNSVSYHTPGQPATFSCSATGSPLPNITWKYLEYPDFPSKTVSKYASVSEIRYETSRFFSFHILSHSTIRINATGDLTCRSCNVVGCSEAVEPIFVSDANGYFGVMDPGTVVEGDTINLTCGASAYNFTNNIAWEVNNSTEHERLSITNRTTKFTYQSILQISDVKKSDSGEYVCRAVNKDNHNTTAVSYELSVMDARVPSINDESTTNNTEIEIDLINDEHAKVRLTCFADGMPNPEVTWLKDGKPLIKHSEQYAISQNNSELYIKYFRGSADGGNYSCQAKNRVGTIERYMNIIITVEQSNYEIIWISLVCVLSAILAALLIYTTLKVKRAKHLKKEFRRMALSELDQRPSEDSVNDEDELISNNQESPRDRLIGM</sequence>
<dbReference type="InParanoid" id="A0A6J0BFW2"/>
<evidence type="ECO:0000256" key="1">
    <source>
        <dbReference type="ARBA" id="ARBA00004479"/>
    </source>
</evidence>
<keyword evidence="3" id="KW-1015">Disulfide bond</keyword>
<reference evidence="12" key="1">
    <citation type="submission" date="2025-08" db="UniProtKB">
        <authorList>
            <consortium name="RefSeq"/>
        </authorList>
    </citation>
    <scope>IDENTIFICATION</scope>
    <source>
        <tissue evidence="12">Thorax and Abdomen</tissue>
    </source>
</reference>
<keyword evidence="4" id="KW-0325">Glycoprotein</keyword>
<dbReference type="PANTHER" id="PTHR11640">
    <property type="entry name" value="NEPHRIN"/>
    <property type="match status" value="1"/>
</dbReference>
<dbReference type="Proteomes" id="UP000829291">
    <property type="component" value="Chromosome 5"/>
</dbReference>
<dbReference type="InterPro" id="IPR013783">
    <property type="entry name" value="Ig-like_fold"/>
</dbReference>
<dbReference type="PANTHER" id="PTHR11640:SF31">
    <property type="entry name" value="IRREGULAR CHIASM C-ROUGHEST PROTEIN-RELATED"/>
    <property type="match status" value="1"/>
</dbReference>
<evidence type="ECO:0000256" key="5">
    <source>
        <dbReference type="ARBA" id="ARBA00023319"/>
    </source>
</evidence>
<dbReference type="Pfam" id="PF07679">
    <property type="entry name" value="I-set"/>
    <property type="match status" value="1"/>
</dbReference>
<dbReference type="InterPro" id="IPR013098">
    <property type="entry name" value="Ig_I-set"/>
</dbReference>
<evidence type="ECO:0000256" key="7">
    <source>
        <dbReference type="SAM" id="Phobius"/>
    </source>
</evidence>
<proteinExistence type="predicted"/>
<keyword evidence="5" id="KW-0393">Immunoglobulin domain</keyword>
<dbReference type="GeneID" id="107219384"/>
<dbReference type="Pfam" id="PF00047">
    <property type="entry name" value="ig"/>
    <property type="match status" value="1"/>
</dbReference>
<evidence type="ECO:0000256" key="8">
    <source>
        <dbReference type="SAM" id="SignalP"/>
    </source>
</evidence>
<dbReference type="GO" id="GO:0016020">
    <property type="term" value="C:membrane"/>
    <property type="evidence" value="ECO:0007669"/>
    <property type="project" value="UniProtKB-SubCell"/>
</dbReference>
<dbReference type="RefSeq" id="XP_015513067.2">
    <property type="nucleotide sequence ID" value="XM_015657581.2"/>
</dbReference>
<accession>A0A6J0BFW2</accession>
<dbReference type="InterPro" id="IPR013151">
    <property type="entry name" value="Immunoglobulin_dom"/>
</dbReference>
<comment type="subcellular location">
    <subcellularLocation>
        <location evidence="1">Membrane</location>
        <topology evidence="1">Single-pass type I membrane protein</topology>
    </subcellularLocation>
</comment>
<feature type="domain" description="Ig-like" evidence="10">
    <location>
        <begin position="642"/>
        <end position="738"/>
    </location>
</feature>
<feature type="region of interest" description="Disordered" evidence="6">
    <location>
        <begin position="793"/>
        <end position="820"/>
    </location>
</feature>
<keyword evidence="11" id="KW-1185">Reference proteome</keyword>
<dbReference type="InterPro" id="IPR007110">
    <property type="entry name" value="Ig-like_dom"/>
</dbReference>
<evidence type="ECO:0000259" key="9">
    <source>
        <dbReference type="PROSITE" id="PS50128"/>
    </source>
</evidence>
<dbReference type="Gene3D" id="2.60.40.10">
    <property type="entry name" value="Immunoglobulins"/>
    <property type="match status" value="7"/>
</dbReference>
<feature type="domain" description="Ig-like" evidence="10">
    <location>
        <begin position="241"/>
        <end position="327"/>
    </location>
</feature>
<dbReference type="InterPro" id="IPR003598">
    <property type="entry name" value="Ig_sub2"/>
</dbReference>
<gene>
    <name evidence="12" type="primary">LOC107219384</name>
</gene>
<dbReference type="KEGG" id="nlo:107219384"/>
<dbReference type="GO" id="GO:0006396">
    <property type="term" value="P:RNA processing"/>
    <property type="evidence" value="ECO:0007669"/>
    <property type="project" value="InterPro"/>
</dbReference>
<dbReference type="InterPro" id="IPR003599">
    <property type="entry name" value="Ig_sub"/>
</dbReference>
<dbReference type="GO" id="GO:0003723">
    <property type="term" value="F:RNA binding"/>
    <property type="evidence" value="ECO:0007669"/>
    <property type="project" value="InterPro"/>
</dbReference>
<dbReference type="PROSITE" id="PS50835">
    <property type="entry name" value="IG_LIKE"/>
    <property type="match status" value="5"/>
</dbReference>
<keyword evidence="7" id="KW-1133">Transmembrane helix</keyword>
<feature type="transmembrane region" description="Helical" evidence="7">
    <location>
        <begin position="748"/>
        <end position="770"/>
    </location>
</feature>
<feature type="domain" description="Ig-like" evidence="10">
    <location>
        <begin position="27"/>
        <end position="113"/>
    </location>
</feature>
<feature type="chain" id="PRO_5047511929" evidence="8">
    <location>
        <begin position="25"/>
        <end position="820"/>
    </location>
</feature>
<evidence type="ECO:0000313" key="11">
    <source>
        <dbReference type="Proteomes" id="UP000829291"/>
    </source>
</evidence>
<evidence type="ECO:0000313" key="12">
    <source>
        <dbReference type="RefSeq" id="XP_015513067.2"/>
    </source>
</evidence>
<name>A0A6J0BFW2_NEOLC</name>
<dbReference type="SMART" id="SM00409">
    <property type="entry name" value="IG"/>
    <property type="match status" value="7"/>
</dbReference>
<dbReference type="PROSITE" id="PS50128">
    <property type="entry name" value="SURP"/>
    <property type="match status" value="1"/>
</dbReference>
<keyword evidence="8" id="KW-0732">Signal</keyword>
<dbReference type="InterPro" id="IPR000061">
    <property type="entry name" value="Surp"/>
</dbReference>
<dbReference type="OrthoDB" id="3256376at2759"/>
<dbReference type="Pfam" id="PF13927">
    <property type="entry name" value="Ig_3"/>
    <property type="match status" value="1"/>
</dbReference>
<evidence type="ECO:0000256" key="3">
    <source>
        <dbReference type="ARBA" id="ARBA00023157"/>
    </source>
</evidence>
<evidence type="ECO:0000256" key="2">
    <source>
        <dbReference type="ARBA" id="ARBA00023136"/>
    </source>
</evidence>
<evidence type="ECO:0000256" key="6">
    <source>
        <dbReference type="SAM" id="MobiDB-lite"/>
    </source>
</evidence>
<feature type="domain" description="Ig-like" evidence="10">
    <location>
        <begin position="535"/>
        <end position="635"/>
    </location>
</feature>
<protein>
    <submittedName>
        <fullName evidence="12">Hemicentin-2</fullName>
    </submittedName>
</protein>
<keyword evidence="2 7" id="KW-0472">Membrane</keyword>
<dbReference type="SMART" id="SM00408">
    <property type="entry name" value="IGc2"/>
    <property type="match status" value="4"/>
</dbReference>
<dbReference type="InterPro" id="IPR036179">
    <property type="entry name" value="Ig-like_dom_sf"/>
</dbReference>
<evidence type="ECO:0000256" key="4">
    <source>
        <dbReference type="ARBA" id="ARBA00023180"/>
    </source>
</evidence>
<feature type="domain" description="SURP motif" evidence="9">
    <location>
        <begin position="29"/>
        <end position="70"/>
    </location>
</feature>
<dbReference type="AlphaFoldDB" id="A0A6J0BFW2"/>
<dbReference type="SUPFAM" id="SSF48726">
    <property type="entry name" value="Immunoglobulin"/>
    <property type="match status" value="6"/>
</dbReference>
<evidence type="ECO:0000259" key="10">
    <source>
        <dbReference type="PROSITE" id="PS50835"/>
    </source>
</evidence>
<keyword evidence="7" id="KW-0812">Transmembrane</keyword>
<feature type="domain" description="Ig-like" evidence="10">
    <location>
        <begin position="438"/>
        <end position="522"/>
    </location>
</feature>
<organism evidence="12">
    <name type="scientific">Neodiprion lecontei</name>
    <name type="common">Redheaded pine sawfly</name>
    <dbReference type="NCBI Taxonomy" id="441921"/>
    <lineage>
        <taxon>Eukaryota</taxon>
        <taxon>Metazoa</taxon>
        <taxon>Ecdysozoa</taxon>
        <taxon>Arthropoda</taxon>
        <taxon>Hexapoda</taxon>
        <taxon>Insecta</taxon>
        <taxon>Pterygota</taxon>
        <taxon>Neoptera</taxon>
        <taxon>Endopterygota</taxon>
        <taxon>Hymenoptera</taxon>
        <taxon>Tenthredinoidea</taxon>
        <taxon>Diprionidae</taxon>
        <taxon>Diprioninae</taxon>
        <taxon>Neodiprion</taxon>
    </lineage>
</organism>